<reference evidence="2" key="1">
    <citation type="journal article" date="2017" name="Genome Announc.">
        <title>Whole-Genome Sequence of Photobacterium damselae subsp. piscicida Strain 91-197, Isolated from Hybrid Striped Bass (Morone sp.) in the United States.</title>
        <authorList>
            <person name="Teru Y."/>
            <person name="Hikima J."/>
            <person name="Kono T."/>
            <person name="Sakai M."/>
            <person name="Takano T."/>
            <person name="Hawke J.P."/>
            <person name="Takeyama H."/>
            <person name="Aoki T."/>
        </authorList>
    </citation>
    <scope>NUCLEOTIDE SEQUENCE</scope>
    <source>
        <strain evidence="2">91-197</strain>
    </source>
</reference>
<feature type="signal peptide" evidence="1">
    <location>
        <begin position="1"/>
        <end position="22"/>
    </location>
</feature>
<accession>A0A1V1VCW9</accession>
<dbReference type="Proteomes" id="UP000218676">
    <property type="component" value="Chromosome 2"/>
</dbReference>
<evidence type="ECO:0000313" key="2">
    <source>
        <dbReference type="EMBL" id="BAX55672.1"/>
    </source>
</evidence>
<dbReference type="EMBL" id="AP018046">
    <property type="protein sequence ID" value="BAX55672.1"/>
    <property type="molecule type" value="Genomic_DNA"/>
</dbReference>
<reference evidence="3 5" key="3">
    <citation type="submission" date="2020-09" db="EMBL/GenBank/DDBJ databases">
        <title>Complete, closed and curated genome sequences of Photobacterium damselae subsp. piscicida isolates from Australia indicate localised evolution and additional plasmid-borne pathogenicity mechanisms.</title>
        <authorList>
            <person name="Baseggio L."/>
            <person name="Silayeva O."/>
            <person name="Buller N."/>
            <person name="Landos M."/>
            <person name="Engelstaedter J."/>
            <person name="Barnes A.C."/>
        </authorList>
    </citation>
    <scope>NUCLEOTIDE SEQUENCE [LARGE SCALE GENOMIC DNA]</scope>
    <source>
        <strain evidence="3 5">AS-16-0540-1</strain>
    </source>
</reference>
<evidence type="ECO:0000313" key="5">
    <source>
        <dbReference type="Proteomes" id="UP000516656"/>
    </source>
</evidence>
<proteinExistence type="predicted"/>
<evidence type="ECO:0000313" key="3">
    <source>
        <dbReference type="EMBL" id="QOD58106.1"/>
    </source>
</evidence>
<feature type="chain" id="PRO_5041531095" description="YtxH domain-containing protein" evidence="1">
    <location>
        <begin position="23"/>
        <end position="117"/>
    </location>
</feature>
<dbReference type="EMBL" id="CP061855">
    <property type="protein sequence ID" value="QOD58106.1"/>
    <property type="molecule type" value="Genomic_DNA"/>
</dbReference>
<dbReference type="AlphaFoldDB" id="A0A1V1VCW9"/>
<name>A0A1V1VCW9_PHODP</name>
<keyword evidence="1" id="KW-0732">Signal</keyword>
<dbReference type="RefSeq" id="WP_086958632.1">
    <property type="nucleotide sequence ID" value="NZ_AP018046.1"/>
</dbReference>
<protein>
    <recommendedName>
        <fullName evidence="6">YtxH domain-containing protein</fullName>
    </recommendedName>
</protein>
<evidence type="ECO:0000256" key="1">
    <source>
        <dbReference type="SAM" id="SignalP"/>
    </source>
</evidence>
<gene>
    <name evidence="3" type="ORF">IC627_20105</name>
    <name evidence="2" type="ORF">PDPUS_2_01086</name>
</gene>
<evidence type="ECO:0000313" key="4">
    <source>
        <dbReference type="Proteomes" id="UP000218676"/>
    </source>
</evidence>
<dbReference type="Proteomes" id="UP000516656">
    <property type="component" value="Chromosome 2"/>
</dbReference>
<organism evidence="2 4">
    <name type="scientific">Photobacterium damsela subsp. piscicida</name>
    <name type="common">Pasteurella piscicida</name>
    <dbReference type="NCBI Taxonomy" id="38294"/>
    <lineage>
        <taxon>Bacteria</taxon>
        <taxon>Pseudomonadati</taxon>
        <taxon>Pseudomonadota</taxon>
        <taxon>Gammaproteobacteria</taxon>
        <taxon>Vibrionales</taxon>
        <taxon>Vibrionaceae</taxon>
        <taxon>Photobacterium</taxon>
    </lineage>
</organism>
<reference evidence="4" key="2">
    <citation type="submission" date="2017-05" db="EMBL/GenBank/DDBJ databases">
        <title>Whole genome sequence of fish pathogenic bacteria, Photobacterium damselae subsp. piscicida, strain 91-197, isolated from hybrid striped bass (Morone sp.) in USA.</title>
        <authorList>
            <person name="Teru Y."/>
            <person name="Hikima J."/>
            <person name="Kono T."/>
            <person name="Sakai M."/>
            <person name="Takano T."/>
            <person name="Hawke J.P."/>
            <person name="Takeyama H."/>
            <person name="Aoki T."/>
        </authorList>
    </citation>
    <scope>NUCLEOTIDE SEQUENCE [LARGE SCALE GENOMIC DNA]</scope>
    <source>
        <strain evidence="4">91-197</strain>
    </source>
</reference>
<sequence>MKKQISVLALSLAAVFSAAVFAGNGLDATMDKAAMDAKQDAHAAMKDASADSKDAMTDIKDELNKGTEDVMKMAEKEGNAESHAINKHSDIMKIDQNAMKEEAATQVQEKVIKEVTN</sequence>
<evidence type="ECO:0008006" key="6">
    <source>
        <dbReference type="Google" id="ProtNLM"/>
    </source>
</evidence>